<dbReference type="Proteomes" id="UP000664914">
    <property type="component" value="Chromosome"/>
</dbReference>
<protein>
    <submittedName>
        <fullName evidence="7">TetR/AcrR family transcriptional regulator</fullName>
    </submittedName>
</protein>
<reference evidence="7" key="1">
    <citation type="submission" date="2020-07" db="EMBL/GenBank/DDBJ databases">
        <authorList>
            <person name="Camacho E."/>
        </authorList>
    </citation>
    <scope>NUCLEOTIDE SEQUENCE</scope>
    <source>
        <strain evidence="7">MPO218</strain>
    </source>
</reference>
<dbReference type="GO" id="GO:0003700">
    <property type="term" value="F:DNA-binding transcription factor activity"/>
    <property type="evidence" value="ECO:0007669"/>
    <property type="project" value="TreeGrafter"/>
</dbReference>
<evidence type="ECO:0000256" key="2">
    <source>
        <dbReference type="ARBA" id="ARBA00023125"/>
    </source>
</evidence>
<gene>
    <name evidence="7" type="ORF">HRJ34_07910</name>
</gene>
<evidence type="ECO:0000313" key="8">
    <source>
        <dbReference type="Proteomes" id="UP000664914"/>
    </source>
</evidence>
<dbReference type="Gene3D" id="1.10.357.10">
    <property type="entry name" value="Tetracycline Repressor, domain 2"/>
    <property type="match status" value="1"/>
</dbReference>
<dbReference type="Pfam" id="PF00440">
    <property type="entry name" value="TetR_N"/>
    <property type="match status" value="1"/>
</dbReference>
<dbReference type="PROSITE" id="PS50977">
    <property type="entry name" value="HTH_TETR_2"/>
    <property type="match status" value="1"/>
</dbReference>
<sequence length="255" mass="28804">MTTILDDSEPKAPRTRRKYSSPGMTERRQRIIETAHQILGEGGVHALTIDRLSREADVAPRTLYRLYGDKEGVIFATVAERLREVRAHIARMHKDYTIDVVFAELDWMVSEMYRDALYARTVIDFFFSSLPRPAAIRELGSVAYNRFRNWMDREIRAGHGCDGLDLERIAQELVETEFVVYHRWAVGSIDGPTCCLELHANFLKSAILVLGGPERRAYVELLGEKHRALGMSAIGAAASTNRAERDAGVHFIGKA</sequence>
<dbReference type="GO" id="GO:0000976">
    <property type="term" value="F:transcription cis-regulatory region binding"/>
    <property type="evidence" value="ECO:0007669"/>
    <property type="project" value="TreeGrafter"/>
</dbReference>
<proteinExistence type="predicted"/>
<keyword evidence="2 4" id="KW-0238">DNA-binding</keyword>
<dbReference type="PANTHER" id="PTHR30055:SF234">
    <property type="entry name" value="HTH-TYPE TRANSCRIPTIONAL REGULATOR BETI"/>
    <property type="match status" value="1"/>
</dbReference>
<evidence type="ECO:0000256" key="1">
    <source>
        <dbReference type="ARBA" id="ARBA00023015"/>
    </source>
</evidence>
<evidence type="ECO:0000256" key="3">
    <source>
        <dbReference type="ARBA" id="ARBA00023163"/>
    </source>
</evidence>
<feature type="DNA-binding region" description="H-T-H motif" evidence="4">
    <location>
        <begin position="48"/>
        <end position="67"/>
    </location>
</feature>
<feature type="domain" description="HTH tetR-type" evidence="6">
    <location>
        <begin position="25"/>
        <end position="85"/>
    </location>
</feature>
<dbReference type="RefSeq" id="WP_208633791.1">
    <property type="nucleotide sequence ID" value="NZ_CP059319.1"/>
</dbReference>
<dbReference type="InterPro" id="IPR009057">
    <property type="entry name" value="Homeodomain-like_sf"/>
</dbReference>
<evidence type="ECO:0000259" key="6">
    <source>
        <dbReference type="PROSITE" id="PS50977"/>
    </source>
</evidence>
<accession>A0A975HGX4</accession>
<reference evidence="7" key="2">
    <citation type="submission" date="2021-04" db="EMBL/GenBank/DDBJ databases">
        <title>Isolation and genomic analysis of the ibuprofen-degrading bacterium Sphingomonas strain MPO218.</title>
        <authorList>
            <person name="Aulestia M."/>
            <person name="Flores A."/>
            <person name="Mangas E.L."/>
            <person name="Perez-Pulido A.J."/>
            <person name="Santero E."/>
            <person name="Camacho E.M."/>
        </authorList>
    </citation>
    <scope>NUCLEOTIDE SEQUENCE</scope>
    <source>
        <strain evidence="7">MPO218</strain>
    </source>
</reference>
<dbReference type="PANTHER" id="PTHR30055">
    <property type="entry name" value="HTH-TYPE TRANSCRIPTIONAL REGULATOR RUTR"/>
    <property type="match status" value="1"/>
</dbReference>
<feature type="region of interest" description="Disordered" evidence="5">
    <location>
        <begin position="1"/>
        <end position="26"/>
    </location>
</feature>
<dbReference type="SUPFAM" id="SSF46689">
    <property type="entry name" value="Homeodomain-like"/>
    <property type="match status" value="1"/>
</dbReference>
<organism evidence="7 8">
    <name type="scientific">Rhizorhabdus wittichii</name>
    <dbReference type="NCBI Taxonomy" id="160791"/>
    <lineage>
        <taxon>Bacteria</taxon>
        <taxon>Pseudomonadati</taxon>
        <taxon>Pseudomonadota</taxon>
        <taxon>Alphaproteobacteria</taxon>
        <taxon>Sphingomonadales</taxon>
        <taxon>Sphingomonadaceae</taxon>
        <taxon>Rhizorhabdus</taxon>
    </lineage>
</organism>
<keyword evidence="1" id="KW-0805">Transcription regulation</keyword>
<dbReference type="AlphaFoldDB" id="A0A975HGX4"/>
<evidence type="ECO:0000256" key="4">
    <source>
        <dbReference type="PROSITE-ProRule" id="PRU00335"/>
    </source>
</evidence>
<evidence type="ECO:0000313" key="7">
    <source>
        <dbReference type="EMBL" id="QTH23414.1"/>
    </source>
</evidence>
<dbReference type="InterPro" id="IPR001647">
    <property type="entry name" value="HTH_TetR"/>
</dbReference>
<dbReference type="EMBL" id="CP059319">
    <property type="protein sequence ID" value="QTH23414.1"/>
    <property type="molecule type" value="Genomic_DNA"/>
</dbReference>
<dbReference type="InterPro" id="IPR050109">
    <property type="entry name" value="HTH-type_TetR-like_transc_reg"/>
</dbReference>
<keyword evidence="3" id="KW-0804">Transcription</keyword>
<evidence type="ECO:0000256" key="5">
    <source>
        <dbReference type="SAM" id="MobiDB-lite"/>
    </source>
</evidence>
<name>A0A975HGX4_9SPHN</name>